<dbReference type="EMBL" id="JARFPL010000049">
    <property type="protein sequence ID" value="MDF0594176.1"/>
    <property type="molecule type" value="Genomic_DNA"/>
</dbReference>
<comment type="caution">
    <text evidence="1">The sequence shown here is derived from an EMBL/GenBank/DDBJ whole genome shotgun (WGS) entry which is preliminary data.</text>
</comment>
<dbReference type="RefSeq" id="WP_316969872.1">
    <property type="nucleotide sequence ID" value="NZ_JARFPL010000049.1"/>
</dbReference>
<sequence>MRNLIDFSIMHEYNKNVLPRGDKLLSIAGLVECKRFSHIADGLYKNNTERGGRPNIDVIIIRTYAVDGRYLDDSVHPNTNTNMR</sequence>
<proteinExistence type="predicted"/>
<name>A0ABT5XHL0_9EURY</name>
<accession>A0ABT5XHL0</accession>
<evidence type="ECO:0000313" key="2">
    <source>
        <dbReference type="Proteomes" id="UP001215956"/>
    </source>
</evidence>
<keyword evidence="2" id="KW-1185">Reference proteome</keyword>
<gene>
    <name evidence="1" type="ORF">P0O24_11350</name>
</gene>
<organism evidence="1 2">
    <name type="scientific">Candidatus Methanocrinis alkalitolerans</name>
    <dbReference type="NCBI Taxonomy" id="3033395"/>
    <lineage>
        <taxon>Archaea</taxon>
        <taxon>Methanobacteriati</taxon>
        <taxon>Methanobacteriota</taxon>
        <taxon>Stenosarchaea group</taxon>
        <taxon>Methanomicrobia</taxon>
        <taxon>Methanotrichales</taxon>
        <taxon>Methanotrichaceae</taxon>
        <taxon>Methanocrinis</taxon>
    </lineage>
</organism>
<dbReference type="Proteomes" id="UP001215956">
    <property type="component" value="Unassembled WGS sequence"/>
</dbReference>
<evidence type="ECO:0000313" key="1">
    <source>
        <dbReference type="EMBL" id="MDF0594176.1"/>
    </source>
</evidence>
<reference evidence="1 2" key="1">
    <citation type="submission" date="2023-03" db="EMBL/GenBank/DDBJ databases">
        <title>Whole genome sequencing of Methanotrichaceae archaeon M04Ac.</title>
        <authorList>
            <person name="Khomyakova M.A."/>
            <person name="Merkel A.Y."/>
            <person name="Slobodkin A.I."/>
        </authorList>
    </citation>
    <scope>NUCLEOTIDE SEQUENCE [LARGE SCALE GENOMIC DNA]</scope>
    <source>
        <strain evidence="1 2">M04Ac</strain>
    </source>
</reference>
<protein>
    <submittedName>
        <fullName evidence="1">Uncharacterized protein</fullName>
    </submittedName>
</protein>